<feature type="domain" description="DUF2281" evidence="1">
    <location>
        <begin position="6"/>
        <end position="46"/>
    </location>
</feature>
<comment type="caution">
    <text evidence="2">The sequence shown here is derived from an EMBL/GenBank/DDBJ whole genome shotgun (WGS) entry which is preliminary data.</text>
</comment>
<dbReference type="AlphaFoldDB" id="A0A7U7GBU1"/>
<dbReference type="RefSeq" id="WP_034433005.1">
    <property type="nucleotide sequence ID" value="NZ_CBTK010000146.1"/>
</dbReference>
<name>A0A7U7GBU1_9GAMM</name>
<proteinExistence type="predicted"/>
<reference evidence="2 3" key="1">
    <citation type="journal article" date="2014" name="ISME J.">
        <title>Candidatus Competibacter-lineage genomes retrieved from metagenomes reveal functional metabolic diversity.</title>
        <authorList>
            <person name="McIlroy S.J."/>
            <person name="Albertsen M."/>
            <person name="Andresen E.K."/>
            <person name="Saunders A.M."/>
            <person name="Kristiansen R."/>
            <person name="Stokholm-Bjerregaard M."/>
            <person name="Nielsen K.L."/>
            <person name="Nielsen P.H."/>
        </authorList>
    </citation>
    <scope>NUCLEOTIDE SEQUENCE [LARGE SCALE GENOMIC DNA]</scope>
    <source>
        <strain evidence="2 3">Run_B_J11</strain>
    </source>
</reference>
<gene>
    <name evidence="2" type="ORF">BN874_230024</name>
</gene>
<sequence>MTLAETIYQHSLSLPEQAAREVLDFVQFMEQRYCVTATDTLPQTLTPEQRAAYARLSRLQIDWEGKPITDRDEANAR</sequence>
<dbReference type="Proteomes" id="UP000019184">
    <property type="component" value="Unassembled WGS sequence"/>
</dbReference>
<protein>
    <recommendedName>
        <fullName evidence="1">DUF2281 domain-containing protein</fullName>
    </recommendedName>
</protein>
<accession>A0A7U7GBU1</accession>
<dbReference type="InterPro" id="IPR018739">
    <property type="entry name" value="DUF2281"/>
</dbReference>
<dbReference type="OrthoDB" id="8451054at2"/>
<evidence type="ECO:0000313" key="3">
    <source>
        <dbReference type="Proteomes" id="UP000019184"/>
    </source>
</evidence>
<dbReference type="EMBL" id="CBTK010000146">
    <property type="protein sequence ID" value="CDH45377.1"/>
    <property type="molecule type" value="Genomic_DNA"/>
</dbReference>
<keyword evidence="3" id="KW-1185">Reference proteome</keyword>
<dbReference type="Pfam" id="PF10047">
    <property type="entry name" value="DUF2281"/>
    <property type="match status" value="1"/>
</dbReference>
<evidence type="ECO:0000259" key="1">
    <source>
        <dbReference type="Pfam" id="PF10047"/>
    </source>
</evidence>
<evidence type="ECO:0000313" key="2">
    <source>
        <dbReference type="EMBL" id="CDH45377.1"/>
    </source>
</evidence>
<organism evidence="2 3">
    <name type="scientific">Candidatus Contendobacter odensis Run_B_J11</name>
    <dbReference type="NCBI Taxonomy" id="1400861"/>
    <lineage>
        <taxon>Bacteria</taxon>
        <taxon>Pseudomonadati</taxon>
        <taxon>Pseudomonadota</taxon>
        <taxon>Gammaproteobacteria</taxon>
        <taxon>Candidatus Competibacteraceae</taxon>
        <taxon>Candidatus Contendibacter</taxon>
    </lineage>
</organism>